<dbReference type="Pfam" id="PF01979">
    <property type="entry name" value="Amidohydro_1"/>
    <property type="match status" value="1"/>
</dbReference>
<dbReference type="Gene3D" id="1.20.58.520">
    <property type="entry name" value="Amidohydrolase"/>
    <property type="match status" value="1"/>
</dbReference>
<comment type="caution">
    <text evidence="3">The sequence shown here is derived from an EMBL/GenBank/DDBJ whole genome shotgun (WGS) entry which is preliminary data.</text>
</comment>
<sequence length="520" mass="59706">MKKKVFKFFKIILIMILIPTLIIAVGIIWPTSKITTPDRFHTVLIKSIHIIDVHTGGILENRNILIEKNKITRIDSANISVDEQNTLQIDGTGKYAIPGLWDMHTHSNQHSPWLHHPIYIANGVTGIRDMSGQLNRKDSYWVGSKERLKWNAELNANQRVSPRYILQSSYQIDGPSSVPDGFPNYFKLNNTNQVDSLLGYYKNENVDFIKIYQQIPVESYKKLARNAQNYGLHIAGHKPMFLSLEEAVKLGQRSFEHGRIFLFESFPETDSLKNPHNWKSYFSKNKRKLVEQYNPETAHKLMNLMHTENAHWVPTLQTLKFEASAHKKEFLDNPNLKYVTSVRKNLWWKIDANNNAKRNQTQETKGVSEKFYTIVKKQIQQAYDRGVPIMTGTDVTDSYTFAGFSVHDELIDLTKCGLTNLEALKTATIIPAKYAHKNHLFGSIEKGKMADLILLNRNPLQDISNTKEIHGVLINGVFYDTQKLEELKTFTASQASSFHMNVKTLFSLFNSPLIRVQFAD</sequence>
<dbReference type="InterPro" id="IPR006680">
    <property type="entry name" value="Amidohydro-rel"/>
</dbReference>
<evidence type="ECO:0000313" key="4">
    <source>
        <dbReference type="Proteomes" id="UP001497416"/>
    </source>
</evidence>
<dbReference type="Gene3D" id="2.30.40.10">
    <property type="entry name" value="Urease, subunit C, domain 1"/>
    <property type="match status" value="1"/>
</dbReference>
<dbReference type="Gene3D" id="3.30.110.90">
    <property type="entry name" value="Amidohydrolase"/>
    <property type="match status" value="1"/>
</dbReference>
<gene>
    <name evidence="3" type="ORF">T190607A01A_30115</name>
</gene>
<dbReference type="PANTHER" id="PTHR43135:SF3">
    <property type="entry name" value="ALPHA-D-RIBOSE 1-METHYLPHOSPHONATE 5-TRIPHOSPHATE DIPHOSPHATASE"/>
    <property type="match status" value="1"/>
</dbReference>
<dbReference type="RefSeq" id="WP_348712499.1">
    <property type="nucleotide sequence ID" value="NZ_CAXIXY010000005.1"/>
</dbReference>
<evidence type="ECO:0000259" key="2">
    <source>
        <dbReference type="Pfam" id="PF01979"/>
    </source>
</evidence>
<dbReference type="SUPFAM" id="SSF51338">
    <property type="entry name" value="Composite domain of metallo-dependent hydrolases"/>
    <property type="match status" value="1"/>
</dbReference>
<proteinExistence type="predicted"/>
<feature type="transmembrane region" description="Helical" evidence="1">
    <location>
        <begin position="12"/>
        <end position="29"/>
    </location>
</feature>
<keyword evidence="4" id="KW-1185">Reference proteome</keyword>
<keyword evidence="1" id="KW-0472">Membrane</keyword>
<dbReference type="PANTHER" id="PTHR43135">
    <property type="entry name" value="ALPHA-D-RIBOSE 1-METHYLPHOSPHONATE 5-TRIPHOSPHATE DIPHOSPHATASE"/>
    <property type="match status" value="1"/>
</dbReference>
<name>A0ABP1EUK2_9FLAO</name>
<dbReference type="Proteomes" id="UP001497416">
    <property type="component" value="Unassembled WGS sequence"/>
</dbReference>
<keyword evidence="1" id="KW-0812">Transmembrane</keyword>
<dbReference type="InterPro" id="IPR051781">
    <property type="entry name" value="Metallo-dep_Hydrolase"/>
</dbReference>
<keyword evidence="1" id="KW-1133">Transmembrane helix</keyword>
<organism evidence="3 4">
    <name type="scientific">Tenacibaculum platacis</name>
    <dbReference type="NCBI Taxonomy" id="3137852"/>
    <lineage>
        <taxon>Bacteria</taxon>
        <taxon>Pseudomonadati</taxon>
        <taxon>Bacteroidota</taxon>
        <taxon>Flavobacteriia</taxon>
        <taxon>Flavobacteriales</taxon>
        <taxon>Flavobacteriaceae</taxon>
        <taxon>Tenacibaculum</taxon>
    </lineage>
</organism>
<dbReference type="SUPFAM" id="SSF51556">
    <property type="entry name" value="Metallo-dependent hydrolases"/>
    <property type="match status" value="1"/>
</dbReference>
<dbReference type="Gene3D" id="3.40.50.10910">
    <property type="entry name" value="Amidohydrolase"/>
    <property type="match status" value="1"/>
</dbReference>
<evidence type="ECO:0000256" key="1">
    <source>
        <dbReference type="SAM" id="Phobius"/>
    </source>
</evidence>
<accession>A0ABP1EUK2</accession>
<protein>
    <submittedName>
        <fullName evidence="3">Amidohydro-rel domain-containing protein</fullName>
    </submittedName>
</protein>
<dbReference type="InterPro" id="IPR011059">
    <property type="entry name" value="Metal-dep_hydrolase_composite"/>
</dbReference>
<dbReference type="InterPro" id="IPR032466">
    <property type="entry name" value="Metal_Hydrolase"/>
</dbReference>
<reference evidence="3 4" key="1">
    <citation type="submission" date="2024-05" db="EMBL/GenBank/DDBJ databases">
        <authorList>
            <person name="Duchaud E."/>
        </authorList>
    </citation>
    <scope>NUCLEOTIDE SEQUENCE [LARGE SCALE GENOMIC DNA]</scope>
    <source>
        <strain evidence="3">Ena-SAMPLE-TAB-13-05-2024-13:56:06:370-140302</strain>
    </source>
</reference>
<feature type="domain" description="Amidohydrolase-related" evidence="2">
    <location>
        <begin position="379"/>
        <end position="476"/>
    </location>
</feature>
<dbReference type="EMBL" id="CAXIXY010000005">
    <property type="protein sequence ID" value="CAL2088340.1"/>
    <property type="molecule type" value="Genomic_DNA"/>
</dbReference>
<evidence type="ECO:0000313" key="3">
    <source>
        <dbReference type="EMBL" id="CAL2088340.1"/>
    </source>
</evidence>